<accession>A0A8H3XCK8</accession>
<dbReference type="Proteomes" id="UP000439903">
    <property type="component" value="Unassembled WGS sequence"/>
</dbReference>
<evidence type="ECO:0000313" key="2">
    <source>
        <dbReference type="Proteomes" id="UP000439903"/>
    </source>
</evidence>
<name>A0A8H3XCK8_GIGMA</name>
<comment type="caution">
    <text evidence="1">The sequence shown here is derived from an EMBL/GenBank/DDBJ whole genome shotgun (WGS) entry which is preliminary data.</text>
</comment>
<organism evidence="1 2">
    <name type="scientific">Gigaspora margarita</name>
    <dbReference type="NCBI Taxonomy" id="4874"/>
    <lineage>
        <taxon>Eukaryota</taxon>
        <taxon>Fungi</taxon>
        <taxon>Fungi incertae sedis</taxon>
        <taxon>Mucoromycota</taxon>
        <taxon>Glomeromycotina</taxon>
        <taxon>Glomeromycetes</taxon>
        <taxon>Diversisporales</taxon>
        <taxon>Gigasporaceae</taxon>
        <taxon>Gigaspora</taxon>
    </lineage>
</organism>
<dbReference type="EMBL" id="WTPW01001347">
    <property type="protein sequence ID" value="KAF0441283.1"/>
    <property type="molecule type" value="Genomic_DNA"/>
</dbReference>
<keyword evidence="2" id="KW-1185">Reference proteome</keyword>
<dbReference type="OrthoDB" id="2448548at2759"/>
<dbReference type="AlphaFoldDB" id="A0A8H3XCK8"/>
<gene>
    <name evidence="1" type="ORF">F8M41_003861</name>
</gene>
<reference evidence="1 2" key="1">
    <citation type="journal article" date="2019" name="Environ. Microbiol.">
        <title>At the nexus of three kingdoms: the genome of the mycorrhizal fungus Gigaspora margarita provides insights into plant, endobacterial and fungal interactions.</title>
        <authorList>
            <person name="Venice F."/>
            <person name="Ghignone S."/>
            <person name="Salvioli di Fossalunga A."/>
            <person name="Amselem J."/>
            <person name="Novero M."/>
            <person name="Xianan X."/>
            <person name="Sedzielewska Toro K."/>
            <person name="Morin E."/>
            <person name="Lipzen A."/>
            <person name="Grigoriev I.V."/>
            <person name="Henrissat B."/>
            <person name="Martin F.M."/>
            <person name="Bonfante P."/>
        </authorList>
    </citation>
    <scope>NUCLEOTIDE SEQUENCE [LARGE SCALE GENOMIC DNA]</scope>
    <source>
        <strain evidence="1 2">BEG34</strain>
    </source>
</reference>
<evidence type="ECO:0000313" key="1">
    <source>
        <dbReference type="EMBL" id="KAF0441283.1"/>
    </source>
</evidence>
<sequence>MSKCLSTIKDVLVIAKSAENFRKSSLFDELPQDDHFDINEDQLDIGYSSKISKKILFKDINFSNPVQNINLEINIVNLSNNDNLSENLANMFFELEDNAYSKNFEVNPNTNVLNKFENTSQGYCELSDNILVSADYFKDMQNNLSDNENQEYDEFSNEAYADLMVFVTKYKLSNAARNVIISFFNKYSNH</sequence>
<protein>
    <submittedName>
        <fullName evidence="1">Uncharacterized protein</fullName>
    </submittedName>
</protein>
<proteinExistence type="predicted"/>